<protein>
    <submittedName>
        <fullName evidence="2">Late control protein D</fullName>
    </submittedName>
</protein>
<keyword evidence="3" id="KW-1185">Reference proteome</keyword>
<accession>A0A2S0MNI6</accession>
<dbReference type="EMBL" id="CP027665">
    <property type="protein sequence ID" value="AVO37406.1"/>
    <property type="molecule type" value="Genomic_DNA"/>
</dbReference>
<evidence type="ECO:0000313" key="2">
    <source>
        <dbReference type="EMBL" id="AVO37406.1"/>
    </source>
</evidence>
<dbReference type="AlphaFoldDB" id="A0A2S0MNI6"/>
<dbReference type="SUPFAM" id="SSF69279">
    <property type="entry name" value="Phage tail proteins"/>
    <property type="match status" value="1"/>
</dbReference>
<proteinExistence type="predicted"/>
<dbReference type="Proteomes" id="UP000237655">
    <property type="component" value="Chromosome"/>
</dbReference>
<dbReference type="RefSeq" id="WP_106471717.1">
    <property type="nucleotide sequence ID" value="NZ_CP027665.1"/>
</dbReference>
<sequence length="335" mass="35968">MGLTDFRPFVRITINGTPISGFVFSQLTSVIVTDTAGFESDTATITFANASPLARFAMPEPGAEVEIALGYLGQFKSMGLYIADEVEESSPPRQITAVCRAKAQGATKGGYAPINQQKTRSWAAGLTLRSITETIAGENGLDPGITEAAAKIVPGHIDQIDESDLSVLTRVALAHDLLAKPAGGVLFVGRRADAIKASGEATPTISLIEPDVTRWAVRRSFSEATGTVIATYRDLDQGEDIEVKIGDKEPVRRLRQRFRSEQEARAAANAESRRAGRAKETLDIELPGNPSIMAEAKIVPRLFSSAAAGEWIVETATHEVDEGGYRTTIKAQRPE</sequence>
<name>A0A2S0MNI6_9RHOB</name>
<evidence type="ECO:0000256" key="1">
    <source>
        <dbReference type="SAM" id="MobiDB-lite"/>
    </source>
</evidence>
<organism evidence="2 3">
    <name type="scientific">Pukyongiella litopenaei</name>
    <dbReference type="NCBI Taxonomy" id="2605946"/>
    <lineage>
        <taxon>Bacteria</taxon>
        <taxon>Pseudomonadati</taxon>
        <taxon>Pseudomonadota</taxon>
        <taxon>Alphaproteobacteria</taxon>
        <taxon>Rhodobacterales</taxon>
        <taxon>Paracoccaceae</taxon>
        <taxon>Pukyongiella</taxon>
    </lineage>
</organism>
<reference evidence="3" key="1">
    <citation type="submission" date="2018-03" db="EMBL/GenBank/DDBJ databases">
        <title>Genomic analysis of the strain SH-1 isolated from shrimp intestine.</title>
        <authorList>
            <person name="Kim Y.-S."/>
            <person name="Kim S.-E."/>
            <person name="Kim K.-H."/>
        </authorList>
    </citation>
    <scope>NUCLEOTIDE SEQUENCE [LARGE SCALE GENOMIC DNA]</scope>
    <source>
        <strain evidence="3">SH-1</strain>
    </source>
</reference>
<feature type="compositionally biased region" description="Basic and acidic residues" evidence="1">
    <location>
        <begin position="271"/>
        <end position="280"/>
    </location>
</feature>
<gene>
    <name evidence="2" type="ORF">C6Y53_06565</name>
</gene>
<evidence type="ECO:0000313" key="3">
    <source>
        <dbReference type="Proteomes" id="UP000237655"/>
    </source>
</evidence>
<feature type="region of interest" description="Disordered" evidence="1">
    <location>
        <begin position="259"/>
        <end position="280"/>
    </location>
</feature>
<dbReference type="KEGG" id="thas:C6Y53_06565"/>